<dbReference type="EMBL" id="CM051400">
    <property type="protein sequence ID" value="KAJ4715508.1"/>
    <property type="molecule type" value="Genomic_DNA"/>
</dbReference>
<sequence length="1150" mass="130993">MAEGILSDVVGRILEVLGSQALREIQLACGVKDEILKLKDTVETISGVLLDAEEQFNQKKGKAVKVWLRRLKDAVYDADDLLDDFCTQLKLNEMTSGSKMAKEVRIFFSKSNQIAYSLKMGHKIKAIRERLDDIKNDKQFLLFKHDNGKGVNYYNRSEREQTHSFECEENVIGRDDDKNAVLQLLLDSNDHADHNISVVSIVGIGGVGKTALAQSIYNVEKVKTHFQISMWVCVSDDFSLKTVVEMILKSAMEKEIEKLEMDGLQKKLREQINGHKYFLVLDDVWNENLDKWLKLKTLLKNGATGSKILVTTRSERVANIMSKAPLIYVLRGLIEDKSWSLFTKIAFEQGEEPKDSRLVGIGKDIVAKCAGVPLAIRTIGRLLYCKNKEEDWLTFRDQELSEIDQEEGDILPILKLSYYHLSPQLKQCFAYCALFPKDYEFEKENLIQLWMAQGFLSTSKKNQHLEDIGNVHFIDLLSRSFFQDLKEQRCWGERVVTCKMHDLMHDLAQSVIGSECQMIKSDGDNVDGRSRHISFAPNLESLKMSTAMLQTSRLRTFLPMSKSTKLDFFHFSKFISSFKCLHTLNLGSSNIEKIPTSIGKLKHLRYLDLSRNGDLKELPDSMWKLINLQTLNLNGCRSLQKLPRDMRKMVSLQYLMIYNCDSLTSMPHGLGQLTGLRILSWFAVGKRDRKNDALRELNGLNELRGSLRIKILGDEENVNLAEVNLEEKQYLESLWLVGKSDYGRMTVEGLKPHSNLKELSVYGLGNVMFSGCMSSFTHLSEIEIANGESFQNITPLGRLPSLLLLTLMYLPNLEYLSASDRVGDSSTSTAPPTAFFPSLKELVISDCKKLKGWWKINDDQVTTTTTEEEEEKAEVLLSFPRLSRLSIGSCPELTCMPLYPTLEVLNFRGSNTKTLQQTMKMEMKMQSNADVDAAGPSTSYSAFSDPPLSNLKSLNLTSVNDFESLPELLQRVNSLVEMDIRGSPRLNSQLPQCIRYLSSLEKLIIGGCDQLDLQFVDDDCQWQGLRSLRYLLFLEVENMERLPKWINHITTLQHLQIWLCNSLMCLPEGMQLDKLEIWVCPHLSKRCGNKKGVEWPKIAHIPNIQIDFVWIQLEGHYQAKEAARLLQWQMKVHWIAPGNIQRPRLGAAAC</sequence>
<dbReference type="Proteomes" id="UP001164539">
    <property type="component" value="Chromosome 7"/>
</dbReference>
<organism evidence="1 2">
    <name type="scientific">Melia azedarach</name>
    <name type="common">Chinaberry tree</name>
    <dbReference type="NCBI Taxonomy" id="155640"/>
    <lineage>
        <taxon>Eukaryota</taxon>
        <taxon>Viridiplantae</taxon>
        <taxon>Streptophyta</taxon>
        <taxon>Embryophyta</taxon>
        <taxon>Tracheophyta</taxon>
        <taxon>Spermatophyta</taxon>
        <taxon>Magnoliopsida</taxon>
        <taxon>eudicotyledons</taxon>
        <taxon>Gunneridae</taxon>
        <taxon>Pentapetalae</taxon>
        <taxon>rosids</taxon>
        <taxon>malvids</taxon>
        <taxon>Sapindales</taxon>
        <taxon>Meliaceae</taxon>
        <taxon>Melia</taxon>
    </lineage>
</organism>
<reference evidence="1 2" key="1">
    <citation type="journal article" date="2023" name="Science">
        <title>Complex scaffold remodeling in plant triterpene biosynthesis.</title>
        <authorList>
            <person name="De La Pena R."/>
            <person name="Hodgson H."/>
            <person name="Liu J.C."/>
            <person name="Stephenson M.J."/>
            <person name="Martin A.C."/>
            <person name="Owen C."/>
            <person name="Harkess A."/>
            <person name="Leebens-Mack J."/>
            <person name="Jimenez L.E."/>
            <person name="Osbourn A."/>
            <person name="Sattely E.S."/>
        </authorList>
    </citation>
    <scope>NUCLEOTIDE SEQUENCE [LARGE SCALE GENOMIC DNA]</scope>
    <source>
        <strain evidence="2">cv. JPN11</strain>
        <tissue evidence="1">Leaf</tissue>
    </source>
</reference>
<name>A0ACC1XX26_MELAZ</name>
<protein>
    <submittedName>
        <fullName evidence="1">NBS-LRR disease resistance protein</fullName>
    </submittedName>
</protein>
<evidence type="ECO:0000313" key="2">
    <source>
        <dbReference type="Proteomes" id="UP001164539"/>
    </source>
</evidence>
<keyword evidence="2" id="KW-1185">Reference proteome</keyword>
<proteinExistence type="predicted"/>
<evidence type="ECO:0000313" key="1">
    <source>
        <dbReference type="EMBL" id="KAJ4715508.1"/>
    </source>
</evidence>
<comment type="caution">
    <text evidence="1">The sequence shown here is derived from an EMBL/GenBank/DDBJ whole genome shotgun (WGS) entry which is preliminary data.</text>
</comment>
<gene>
    <name evidence="1" type="ORF">OWV82_013859</name>
</gene>
<accession>A0ACC1XX26</accession>